<accession>A0AAC9TUH7</accession>
<feature type="domain" description="Methyl-accepting transducer" evidence="6">
    <location>
        <begin position="368"/>
        <end position="597"/>
    </location>
</feature>
<keyword evidence="5" id="KW-0812">Transmembrane</keyword>
<dbReference type="PROSITE" id="PS50885">
    <property type="entry name" value="HAMP"/>
    <property type="match status" value="1"/>
</dbReference>
<dbReference type="GO" id="GO:0004888">
    <property type="term" value="F:transmembrane signaling receptor activity"/>
    <property type="evidence" value="ECO:0007669"/>
    <property type="project" value="InterPro"/>
</dbReference>
<feature type="transmembrane region" description="Helical" evidence="5">
    <location>
        <begin position="12"/>
        <end position="33"/>
    </location>
</feature>
<evidence type="ECO:0000256" key="2">
    <source>
        <dbReference type="ARBA" id="ARBA00022481"/>
    </source>
</evidence>
<dbReference type="Pfam" id="PF00672">
    <property type="entry name" value="HAMP"/>
    <property type="match status" value="1"/>
</dbReference>
<dbReference type="SMART" id="SM00304">
    <property type="entry name" value="HAMP"/>
    <property type="match status" value="1"/>
</dbReference>
<feature type="transmembrane region" description="Helical" evidence="5">
    <location>
        <begin position="288"/>
        <end position="309"/>
    </location>
</feature>
<organism evidence="8 9">
    <name type="scientific">Brachyspira hampsonii</name>
    <dbReference type="NCBI Taxonomy" id="1287055"/>
    <lineage>
        <taxon>Bacteria</taxon>
        <taxon>Pseudomonadati</taxon>
        <taxon>Spirochaetota</taxon>
        <taxon>Spirochaetia</taxon>
        <taxon>Brachyspirales</taxon>
        <taxon>Brachyspiraceae</taxon>
        <taxon>Brachyspira</taxon>
    </lineage>
</organism>
<evidence type="ECO:0000259" key="6">
    <source>
        <dbReference type="PROSITE" id="PS50111"/>
    </source>
</evidence>
<dbReference type="PANTHER" id="PTHR43531:SF14">
    <property type="entry name" value="METHYL-ACCEPTING CHEMOTAXIS PROTEIN I-RELATED"/>
    <property type="match status" value="1"/>
</dbReference>
<dbReference type="Gene3D" id="1.10.287.950">
    <property type="entry name" value="Methyl-accepting chemotaxis protein"/>
    <property type="match status" value="1"/>
</dbReference>
<dbReference type="PANTHER" id="PTHR43531">
    <property type="entry name" value="PROTEIN ICFG"/>
    <property type="match status" value="1"/>
</dbReference>
<dbReference type="GO" id="GO:0005886">
    <property type="term" value="C:plasma membrane"/>
    <property type="evidence" value="ECO:0007669"/>
    <property type="project" value="TreeGrafter"/>
</dbReference>
<dbReference type="SUPFAM" id="SSF58104">
    <property type="entry name" value="Methyl-accepting chemotaxis protein (MCP) signaling domain"/>
    <property type="match status" value="1"/>
</dbReference>
<reference evidence="8 9" key="1">
    <citation type="submission" date="2017-02" db="EMBL/GenBank/DDBJ databases">
        <title>Complete genome sequence of Brachyspira hampsonii genomovar I strain NSH-16 (ATCC BAA-2463).</title>
        <authorList>
            <person name="Mirajkar N.S."/>
            <person name="Gebhart C.J."/>
        </authorList>
    </citation>
    <scope>NUCLEOTIDE SEQUENCE [LARGE SCALE GENOMIC DNA]</scope>
    <source>
        <strain evidence="8 9">NSH-16</strain>
    </source>
</reference>
<dbReference type="GO" id="GO:0007165">
    <property type="term" value="P:signal transduction"/>
    <property type="evidence" value="ECO:0007669"/>
    <property type="project" value="UniProtKB-KW"/>
</dbReference>
<dbReference type="AlphaFoldDB" id="A0AAC9TUH7"/>
<evidence type="ECO:0000313" key="8">
    <source>
        <dbReference type="EMBL" id="ASJ21499.1"/>
    </source>
</evidence>
<dbReference type="PRINTS" id="PR00260">
    <property type="entry name" value="CHEMTRNSDUCR"/>
</dbReference>
<feature type="domain" description="HAMP" evidence="7">
    <location>
        <begin position="310"/>
        <end position="363"/>
    </location>
</feature>
<dbReference type="SMART" id="SM00283">
    <property type="entry name" value="MA"/>
    <property type="match status" value="1"/>
</dbReference>
<dbReference type="CDD" id="cd11386">
    <property type="entry name" value="MCP_signal"/>
    <property type="match status" value="1"/>
</dbReference>
<evidence type="ECO:0000256" key="4">
    <source>
        <dbReference type="PROSITE-ProRule" id="PRU00284"/>
    </source>
</evidence>
<keyword evidence="9" id="KW-1185">Reference proteome</keyword>
<keyword evidence="5" id="KW-1133">Transmembrane helix</keyword>
<keyword evidence="2" id="KW-0488">Methylation</keyword>
<dbReference type="Gene3D" id="3.30.450.20">
    <property type="entry name" value="PAS domain"/>
    <property type="match status" value="1"/>
</dbReference>
<dbReference type="FunFam" id="1.10.287.950:FF:000001">
    <property type="entry name" value="Methyl-accepting chemotaxis sensory transducer"/>
    <property type="match status" value="1"/>
</dbReference>
<evidence type="ECO:0000313" key="9">
    <source>
        <dbReference type="Proteomes" id="UP000264880"/>
    </source>
</evidence>
<dbReference type="PROSITE" id="PS50111">
    <property type="entry name" value="CHEMOTAXIS_TRANSDUC_2"/>
    <property type="match status" value="1"/>
</dbReference>
<proteinExistence type="inferred from homology"/>
<dbReference type="InterPro" id="IPR051310">
    <property type="entry name" value="MCP_chemotaxis"/>
</dbReference>
<dbReference type="InterPro" id="IPR004090">
    <property type="entry name" value="Chemotax_Me-accpt_rcpt"/>
</dbReference>
<dbReference type="Proteomes" id="UP000264880">
    <property type="component" value="Chromosome"/>
</dbReference>
<dbReference type="Pfam" id="PF00015">
    <property type="entry name" value="MCPsignal"/>
    <property type="match status" value="1"/>
</dbReference>
<dbReference type="EMBL" id="CP019914">
    <property type="protein sequence ID" value="ASJ21499.1"/>
    <property type="molecule type" value="Genomic_DNA"/>
</dbReference>
<evidence type="ECO:0000259" key="7">
    <source>
        <dbReference type="PROSITE" id="PS50885"/>
    </source>
</evidence>
<comment type="subcellular location">
    <subcellularLocation>
        <location evidence="1">Membrane</location>
    </subcellularLocation>
</comment>
<protein>
    <submittedName>
        <fullName evidence="8">Chemotaxis protein</fullName>
    </submittedName>
</protein>
<dbReference type="CDD" id="cd06225">
    <property type="entry name" value="HAMP"/>
    <property type="match status" value="1"/>
</dbReference>
<dbReference type="InterPro" id="IPR003660">
    <property type="entry name" value="HAMP_dom"/>
</dbReference>
<evidence type="ECO:0000256" key="1">
    <source>
        <dbReference type="ARBA" id="ARBA00004370"/>
    </source>
</evidence>
<gene>
    <name evidence="8" type="ORF">BHAMNSH16_07545</name>
</gene>
<dbReference type="InterPro" id="IPR004089">
    <property type="entry name" value="MCPsignal_dom"/>
</dbReference>
<comment type="similarity">
    <text evidence="3">Belongs to the methyl-accepting chemotaxis (MCP) protein family.</text>
</comment>
<keyword evidence="4" id="KW-0807">Transducer</keyword>
<sequence length="613" mass="67766">MGKLNSIMVKIPLMVTVMIIILSVAIISASISLSTKELNAVTASGFETSVNGFSSLIDSILSYQSILIESYANIPTIKEYMSTRSEEVQDRAIKTMTVLFENNSYIVDLFMLSLDGKIIESYNGSEDESGDDISSMYPELWQSFISKNYNTSLSLNIYNHEDYIILPVLQGVRDNNNNVVGAFIAYVNWGKIIDESLKDSKDQFSEEKTIFVINNNLDIVYHNDKNRLFSKATGSLVIPSNQDSGLLSYVREGEAISAFFKKLSSTEWVMVERTTDRLLYAPGRKMRFIGIIIGIIGVVISTVITILYIQGTIKPMRFIVEEAREMSEGNFALHSSIENRKDEIGELSHSFQVMRDKIVTVITDVLSASSEIANAANEVYQGTEDLAQRTEYQASSLEETASSMEEMASTIKSSAQNSVDGNKVMIDSKNAVKEGGVVIGDTTKMIEDVYAASAKIKDITKVIEDIAFQTNILALNAAVEAARAGDQGRGFAVVASEVRNLAQNSQTSAKDITVLIEDIYEKINKSAEMARHSQDIFNNIEVKIEETSHIMNDISQTAVEQEAGVDQVNTAVTKMDSITQQNAALVEQSTAATKSLLDQSKHLEELMSFFRVK</sequence>
<name>A0AAC9TUH7_9SPIR</name>
<evidence type="ECO:0000256" key="3">
    <source>
        <dbReference type="ARBA" id="ARBA00029447"/>
    </source>
</evidence>
<dbReference type="GO" id="GO:0006935">
    <property type="term" value="P:chemotaxis"/>
    <property type="evidence" value="ECO:0007669"/>
    <property type="project" value="InterPro"/>
</dbReference>
<dbReference type="KEGG" id="bhp:BHAMNSH16_07545"/>
<keyword evidence="5" id="KW-0472">Membrane</keyword>
<evidence type="ECO:0000256" key="5">
    <source>
        <dbReference type="SAM" id="Phobius"/>
    </source>
</evidence>